<dbReference type="SUPFAM" id="SSF47384">
    <property type="entry name" value="Homodimeric domain of signal transducing histidine kinase"/>
    <property type="match status" value="1"/>
</dbReference>
<evidence type="ECO:0000256" key="8">
    <source>
        <dbReference type="ARBA" id="ARBA00022777"/>
    </source>
</evidence>
<dbReference type="SUPFAM" id="SSF55874">
    <property type="entry name" value="ATPase domain of HSP90 chaperone/DNA topoisomerase II/histidine kinase"/>
    <property type="match status" value="1"/>
</dbReference>
<dbReference type="SMART" id="SM00388">
    <property type="entry name" value="HisKA"/>
    <property type="match status" value="1"/>
</dbReference>
<keyword evidence="6" id="KW-0808">Transferase</keyword>
<evidence type="ECO:0000256" key="2">
    <source>
        <dbReference type="ARBA" id="ARBA00004651"/>
    </source>
</evidence>
<accession>A0A8S5LXQ5</accession>
<dbReference type="EC" id="2.7.13.3" evidence="3"/>
<dbReference type="PANTHER" id="PTHR44936:SF10">
    <property type="entry name" value="SENSOR PROTEIN RSTB"/>
    <property type="match status" value="1"/>
</dbReference>
<dbReference type="Pfam" id="PF00672">
    <property type="entry name" value="HAMP"/>
    <property type="match status" value="1"/>
</dbReference>
<evidence type="ECO:0000256" key="1">
    <source>
        <dbReference type="ARBA" id="ARBA00000085"/>
    </source>
</evidence>
<dbReference type="PANTHER" id="PTHR44936">
    <property type="entry name" value="SENSOR PROTEIN CREC"/>
    <property type="match status" value="1"/>
</dbReference>
<evidence type="ECO:0000313" key="12">
    <source>
        <dbReference type="EMBL" id="DAD74822.1"/>
    </source>
</evidence>
<feature type="transmembrane region" description="Helical" evidence="10">
    <location>
        <begin position="20"/>
        <end position="46"/>
    </location>
</feature>
<dbReference type="PROSITE" id="PS50885">
    <property type="entry name" value="HAMP"/>
    <property type="match status" value="1"/>
</dbReference>
<name>A0A8S5LXQ5_9CAUD</name>
<dbReference type="GO" id="GO:0005886">
    <property type="term" value="C:plasma membrane"/>
    <property type="evidence" value="ECO:0007669"/>
    <property type="project" value="TreeGrafter"/>
</dbReference>
<keyword evidence="10" id="KW-0812">Transmembrane</keyword>
<sequence>MLSQRTDAGLISMTLFKSNLYFKTICWLLLNLLLLAGIGFGVIVWFTHGSPEDRGVLPASLLSTKCDSALRVISANLQYRDVRDWKELVSPYARKLPVAVHLQTLDTESIRDAAIPDAMVKKAGTLPTSIYTFCPSPDITFWDPMGSTMFAEKDSGVSYGLPPVPPALFAHTSSPSRFWIGRIMYIPDDIRQIHTVLVTMESDSFDGHGFYFETRPVLLLTLALLGISFLWWLPFIRHLSRPLRQMADYARKVGLEGWRADQPILKNSVFTGERRDEIGQVGYALASMTQRLHRTLTGQRQFIRYVAHELNTPLAKAQMGLGILECKLQGDEQKRVRQVMEHIRRLSVLTEEVLSYLQAKASMDVPEKKPLELAPFLKSIVQCEAPKGDVRIEAEEGLTLNTDRLYLQRCVMNLLRNAQHYAGGYGPIIIRAEKNGTRYRHLSD</sequence>
<dbReference type="Pfam" id="PF00512">
    <property type="entry name" value="HisKA"/>
    <property type="match status" value="1"/>
</dbReference>
<dbReference type="GO" id="GO:0005524">
    <property type="term" value="F:ATP binding"/>
    <property type="evidence" value="ECO:0007669"/>
    <property type="project" value="UniProtKB-KW"/>
</dbReference>
<keyword evidence="7" id="KW-0547">Nucleotide-binding</keyword>
<dbReference type="InterPro" id="IPR003660">
    <property type="entry name" value="HAMP_dom"/>
</dbReference>
<protein>
    <recommendedName>
        <fullName evidence="3">histidine kinase</fullName>
        <ecNumber evidence="3">2.7.13.3</ecNumber>
    </recommendedName>
</protein>
<keyword evidence="10" id="KW-0472">Membrane</keyword>
<comment type="subcellular location">
    <subcellularLocation>
        <location evidence="2">Cell membrane</location>
        <topology evidence="2">Multi-pass membrane protein</topology>
    </subcellularLocation>
</comment>
<dbReference type="InterPro" id="IPR036890">
    <property type="entry name" value="HATPase_C_sf"/>
</dbReference>
<keyword evidence="9" id="KW-0067">ATP-binding</keyword>
<evidence type="ECO:0000256" key="3">
    <source>
        <dbReference type="ARBA" id="ARBA00012438"/>
    </source>
</evidence>
<keyword evidence="10" id="KW-1133">Transmembrane helix</keyword>
<dbReference type="InterPro" id="IPR003661">
    <property type="entry name" value="HisK_dim/P_dom"/>
</dbReference>
<dbReference type="Gene3D" id="3.30.565.10">
    <property type="entry name" value="Histidine kinase-like ATPase, C-terminal domain"/>
    <property type="match status" value="1"/>
</dbReference>
<keyword evidence="4" id="KW-1003">Cell membrane</keyword>
<feature type="transmembrane region" description="Helical" evidence="10">
    <location>
        <begin position="217"/>
        <end position="236"/>
    </location>
</feature>
<evidence type="ECO:0000256" key="6">
    <source>
        <dbReference type="ARBA" id="ARBA00022679"/>
    </source>
</evidence>
<dbReference type="CDD" id="cd06225">
    <property type="entry name" value="HAMP"/>
    <property type="match status" value="1"/>
</dbReference>
<evidence type="ECO:0000256" key="5">
    <source>
        <dbReference type="ARBA" id="ARBA00022553"/>
    </source>
</evidence>
<dbReference type="Gene3D" id="6.10.340.10">
    <property type="match status" value="1"/>
</dbReference>
<dbReference type="InterPro" id="IPR036097">
    <property type="entry name" value="HisK_dim/P_sf"/>
</dbReference>
<evidence type="ECO:0000256" key="7">
    <source>
        <dbReference type="ARBA" id="ARBA00022741"/>
    </source>
</evidence>
<reference evidence="12" key="1">
    <citation type="journal article" date="2021" name="Proc. Natl. Acad. Sci. U.S.A.">
        <title>A Catalog of Tens of Thousands of Viruses from Human Metagenomes Reveals Hidden Associations with Chronic Diseases.</title>
        <authorList>
            <person name="Tisza M.J."/>
            <person name="Buck C.B."/>
        </authorList>
    </citation>
    <scope>NUCLEOTIDE SEQUENCE</scope>
    <source>
        <strain evidence="12">Ctrnx29</strain>
    </source>
</reference>
<proteinExistence type="predicted"/>
<comment type="catalytic activity">
    <reaction evidence="1">
        <text>ATP + protein L-histidine = ADP + protein N-phospho-L-histidine.</text>
        <dbReference type="EC" id="2.7.13.3"/>
    </reaction>
</comment>
<dbReference type="InterPro" id="IPR050980">
    <property type="entry name" value="2C_sensor_his_kinase"/>
</dbReference>
<keyword evidence="8 12" id="KW-0418">Kinase</keyword>
<keyword evidence="5" id="KW-0597">Phosphoprotein</keyword>
<dbReference type="CDD" id="cd00082">
    <property type="entry name" value="HisKA"/>
    <property type="match status" value="1"/>
</dbReference>
<organism evidence="12">
    <name type="scientific">Myoviridae sp. ctrnx29</name>
    <dbReference type="NCBI Taxonomy" id="2826704"/>
    <lineage>
        <taxon>Viruses</taxon>
        <taxon>Duplodnaviria</taxon>
        <taxon>Heunggongvirae</taxon>
        <taxon>Uroviricota</taxon>
        <taxon>Caudoviricetes</taxon>
    </lineage>
</organism>
<evidence type="ECO:0000256" key="9">
    <source>
        <dbReference type="ARBA" id="ARBA00022840"/>
    </source>
</evidence>
<evidence type="ECO:0000256" key="4">
    <source>
        <dbReference type="ARBA" id="ARBA00022475"/>
    </source>
</evidence>
<evidence type="ECO:0000259" key="11">
    <source>
        <dbReference type="PROSITE" id="PS50885"/>
    </source>
</evidence>
<dbReference type="EMBL" id="BK014766">
    <property type="protein sequence ID" value="DAD74822.1"/>
    <property type="molecule type" value="Genomic_DNA"/>
</dbReference>
<evidence type="ECO:0000256" key="10">
    <source>
        <dbReference type="SAM" id="Phobius"/>
    </source>
</evidence>
<feature type="domain" description="HAMP" evidence="11">
    <location>
        <begin position="237"/>
        <end position="297"/>
    </location>
</feature>
<dbReference type="SMART" id="SM00304">
    <property type="entry name" value="HAMP"/>
    <property type="match status" value="1"/>
</dbReference>
<dbReference type="GO" id="GO:0000155">
    <property type="term" value="F:phosphorelay sensor kinase activity"/>
    <property type="evidence" value="ECO:0007669"/>
    <property type="project" value="InterPro"/>
</dbReference>